<dbReference type="Pfam" id="PF00919">
    <property type="entry name" value="UPF0004"/>
    <property type="match status" value="1"/>
</dbReference>
<dbReference type="NCBIfam" id="TIGR00089">
    <property type="entry name" value="MiaB/RimO family radical SAM methylthiotransferase"/>
    <property type="match status" value="1"/>
</dbReference>
<dbReference type="EMBL" id="LZTJ01000001">
    <property type="protein sequence ID" value="OBP82934.1"/>
    <property type="molecule type" value="Genomic_DNA"/>
</dbReference>
<dbReference type="InterPro" id="IPR058240">
    <property type="entry name" value="rSAM_sf"/>
</dbReference>
<dbReference type="InterPro" id="IPR023404">
    <property type="entry name" value="rSAM_horseshoe"/>
</dbReference>
<dbReference type="PROSITE" id="PS51918">
    <property type="entry name" value="RADICAL_SAM"/>
    <property type="match status" value="1"/>
</dbReference>
<evidence type="ECO:0000313" key="10">
    <source>
        <dbReference type="EMBL" id="OBP82934.1"/>
    </source>
</evidence>
<dbReference type="InterPro" id="IPR007197">
    <property type="entry name" value="rSAM"/>
</dbReference>
<dbReference type="GO" id="GO:0046872">
    <property type="term" value="F:metal ion binding"/>
    <property type="evidence" value="ECO:0007669"/>
    <property type="project" value="UniProtKB-KW"/>
</dbReference>
<proteinExistence type="predicted"/>
<dbReference type="PROSITE" id="PS01278">
    <property type="entry name" value="MTTASE_RADICAL"/>
    <property type="match status" value="1"/>
</dbReference>
<comment type="caution">
    <text evidence="10">The sequence shown here is derived from an EMBL/GenBank/DDBJ whole genome shotgun (WGS) entry which is preliminary data.</text>
</comment>
<keyword evidence="6" id="KW-0408">Iron</keyword>
<sequence>MSVALSRSPDVDGSPSEAPNRIDVVTFGCRLNTYESEVMRREAESAGLGALQGGAVIFNTCAVTGEAVRQARQAIRKARRDNPGARIIVTGCAAQTEPEKFAAMDEVDLVLGNEEKLKANSYRALPDFGVNDTEKARVNDIFSVRETAGHMVDAIEGRARAFVQVQNGCDHRCTFCIIPYGRGNSRSVPMGAVVEQVKRLAGNGYAEIVLTGVDMTSFGADLPGAPKLGRLVKTILKQVPDVKRLRLSSIDSIEADDDLLDAIATEPRLMPHLHLSLQSGDDMILKRMKRRHLRDQSIRFCEDVRKLRPEIVFGADIIAGFPTETDATFENSIKIVEECGLTHLHVFPFSPREGTPAARMPQVRREVVKQRAARLRAAGEAAYRRHLSSLPGTRQSILIERDGLGRTEGFTLAALGTGAPGEIVEATITGHDGARLNAVPLAARAA</sequence>
<dbReference type="SFLD" id="SFLDG01061">
    <property type="entry name" value="methylthiotransferase"/>
    <property type="match status" value="1"/>
</dbReference>
<evidence type="ECO:0000256" key="2">
    <source>
        <dbReference type="ARBA" id="ARBA00022485"/>
    </source>
</evidence>
<dbReference type="NCBIfam" id="TIGR01579">
    <property type="entry name" value="MiaB-like-C"/>
    <property type="match status" value="1"/>
</dbReference>
<dbReference type="InterPro" id="IPR006638">
    <property type="entry name" value="Elp3/MiaA/NifB-like_rSAM"/>
</dbReference>
<dbReference type="SMART" id="SM00729">
    <property type="entry name" value="Elp3"/>
    <property type="match status" value="1"/>
</dbReference>
<evidence type="ECO:0000256" key="1">
    <source>
        <dbReference type="ARBA" id="ARBA00001966"/>
    </source>
</evidence>
<dbReference type="Gene3D" id="3.80.30.20">
    <property type="entry name" value="tm_1862 like domain"/>
    <property type="match status" value="1"/>
</dbReference>
<evidence type="ECO:0000256" key="3">
    <source>
        <dbReference type="ARBA" id="ARBA00022679"/>
    </source>
</evidence>
<dbReference type="InterPro" id="IPR006467">
    <property type="entry name" value="MiaB-like_bact"/>
</dbReference>
<dbReference type="Gene3D" id="3.40.50.12160">
    <property type="entry name" value="Methylthiotransferase, N-terminal domain"/>
    <property type="match status" value="1"/>
</dbReference>
<dbReference type="CDD" id="cd01335">
    <property type="entry name" value="Radical_SAM"/>
    <property type="match status" value="1"/>
</dbReference>
<keyword evidence="4" id="KW-0949">S-adenosyl-L-methionine</keyword>
<evidence type="ECO:0000313" key="11">
    <source>
        <dbReference type="Proteomes" id="UP000093748"/>
    </source>
</evidence>
<dbReference type="SFLD" id="SFLDS00029">
    <property type="entry name" value="Radical_SAM"/>
    <property type="match status" value="1"/>
</dbReference>
<organism evidence="10 11">
    <name type="scientific">Rhizobium loti</name>
    <name type="common">Mesorhizobium loti</name>
    <dbReference type="NCBI Taxonomy" id="381"/>
    <lineage>
        <taxon>Bacteria</taxon>
        <taxon>Pseudomonadati</taxon>
        <taxon>Pseudomonadota</taxon>
        <taxon>Alphaproteobacteria</taxon>
        <taxon>Hyphomicrobiales</taxon>
        <taxon>Phyllobacteriaceae</taxon>
        <taxon>Mesorhizobium</taxon>
    </lineage>
</organism>
<keyword evidence="7" id="KW-0411">Iron-sulfur</keyword>
<feature type="domain" description="MTTase N-terminal" evidence="8">
    <location>
        <begin position="20"/>
        <end position="126"/>
    </location>
</feature>
<evidence type="ECO:0000256" key="4">
    <source>
        <dbReference type="ARBA" id="ARBA00022691"/>
    </source>
</evidence>
<keyword evidence="5" id="KW-0479">Metal-binding</keyword>
<dbReference type="InterPro" id="IPR020612">
    <property type="entry name" value="Methylthiotransferase_CS"/>
</dbReference>
<dbReference type="AlphaFoldDB" id="A0A1A5IUQ9"/>
<feature type="domain" description="Radical SAM core" evidence="9">
    <location>
        <begin position="155"/>
        <end position="385"/>
    </location>
</feature>
<keyword evidence="3 10" id="KW-0808">Transferase</keyword>
<comment type="cofactor">
    <cofactor evidence="1">
        <name>[4Fe-4S] cluster</name>
        <dbReference type="ChEBI" id="CHEBI:49883"/>
    </cofactor>
</comment>
<evidence type="ECO:0000256" key="7">
    <source>
        <dbReference type="ARBA" id="ARBA00023014"/>
    </source>
</evidence>
<dbReference type="InterPro" id="IPR005839">
    <property type="entry name" value="Methylthiotransferase"/>
</dbReference>
<dbReference type="SFLD" id="SFLDG01082">
    <property type="entry name" value="B12-binding_domain_containing"/>
    <property type="match status" value="1"/>
</dbReference>
<dbReference type="InterPro" id="IPR038135">
    <property type="entry name" value="Methylthiotransferase_N_sf"/>
</dbReference>
<dbReference type="PROSITE" id="PS51449">
    <property type="entry name" value="MTTASE_N"/>
    <property type="match status" value="1"/>
</dbReference>
<protein>
    <submittedName>
        <fullName evidence="10">tRNA (N(6)-L-threonylcarbamoyladenosine(37)-C(2))-methylthiotransferase MtaB</fullName>
    </submittedName>
</protein>
<reference evidence="11" key="1">
    <citation type="submission" date="2016-06" db="EMBL/GenBank/DDBJ databases">
        <title>NZP2037 Pacbio-Illumina hybrid assembly.</title>
        <authorList>
            <person name="Ramsay J.P."/>
        </authorList>
    </citation>
    <scope>NUCLEOTIDE SEQUENCE [LARGE SCALE GENOMIC DNA]</scope>
    <source>
        <strain evidence="11">R7ANS::ICEMlSym2042</strain>
    </source>
</reference>
<evidence type="ECO:0000256" key="5">
    <source>
        <dbReference type="ARBA" id="ARBA00022723"/>
    </source>
</evidence>
<name>A0A1A5IUQ9_RHILI</name>
<keyword evidence="2" id="KW-0004">4Fe-4S</keyword>
<accession>A0A1A5IUQ9</accession>
<dbReference type="SUPFAM" id="SSF102114">
    <property type="entry name" value="Radical SAM enzymes"/>
    <property type="match status" value="1"/>
</dbReference>
<dbReference type="GO" id="GO:0051539">
    <property type="term" value="F:4 iron, 4 sulfur cluster binding"/>
    <property type="evidence" value="ECO:0007669"/>
    <property type="project" value="UniProtKB-KW"/>
</dbReference>
<dbReference type="PANTHER" id="PTHR11918:SF45">
    <property type="entry name" value="THREONYLCARBAMOYLADENOSINE TRNA METHYLTHIOTRANSFERASE"/>
    <property type="match status" value="1"/>
</dbReference>
<evidence type="ECO:0000259" key="9">
    <source>
        <dbReference type="PROSITE" id="PS51918"/>
    </source>
</evidence>
<dbReference type="InterPro" id="IPR013848">
    <property type="entry name" value="Methylthiotransferase_N"/>
</dbReference>
<dbReference type="PANTHER" id="PTHR11918">
    <property type="entry name" value="RADICAL SAM PROTEINS"/>
    <property type="match status" value="1"/>
</dbReference>
<gene>
    <name evidence="10" type="ORF">BAE39_05275</name>
</gene>
<dbReference type="GO" id="GO:0035598">
    <property type="term" value="F:tRNA (N(6)-L-threonylcarbamoyladenosine(37)-C(2))-methylthiotransferase activity"/>
    <property type="evidence" value="ECO:0007669"/>
    <property type="project" value="TreeGrafter"/>
</dbReference>
<dbReference type="Proteomes" id="UP000093748">
    <property type="component" value="Unassembled WGS sequence"/>
</dbReference>
<evidence type="ECO:0000256" key="6">
    <source>
        <dbReference type="ARBA" id="ARBA00023004"/>
    </source>
</evidence>
<evidence type="ECO:0000259" key="8">
    <source>
        <dbReference type="PROSITE" id="PS51449"/>
    </source>
</evidence>
<dbReference type="Pfam" id="PF04055">
    <property type="entry name" value="Radical_SAM"/>
    <property type="match status" value="1"/>
</dbReference>
<dbReference type="GeneID" id="66681244"/>
<dbReference type="RefSeq" id="WP_032932259.1">
    <property type="nucleotide sequence ID" value="NZ_LZTH01000034.1"/>
</dbReference>